<organism evidence="1 2">
    <name type="scientific">Halorientalis brevis</name>
    <dbReference type="NCBI Taxonomy" id="1126241"/>
    <lineage>
        <taxon>Archaea</taxon>
        <taxon>Methanobacteriati</taxon>
        <taxon>Methanobacteriota</taxon>
        <taxon>Stenosarchaea group</taxon>
        <taxon>Halobacteria</taxon>
        <taxon>Halobacteriales</taxon>
        <taxon>Haloarculaceae</taxon>
        <taxon>Halorientalis</taxon>
    </lineage>
</organism>
<dbReference type="EMBL" id="JBHUDJ010000003">
    <property type="protein sequence ID" value="MFD1587283.1"/>
    <property type="molecule type" value="Genomic_DNA"/>
</dbReference>
<protein>
    <submittedName>
        <fullName evidence="1">Uncharacterized protein</fullName>
    </submittedName>
</protein>
<dbReference type="Proteomes" id="UP001597119">
    <property type="component" value="Unassembled WGS sequence"/>
</dbReference>
<name>A0ABD6CBV4_9EURY</name>
<gene>
    <name evidence="1" type="ORF">ACFR9U_09825</name>
</gene>
<dbReference type="AlphaFoldDB" id="A0ABD6CBV4"/>
<evidence type="ECO:0000313" key="2">
    <source>
        <dbReference type="Proteomes" id="UP001597119"/>
    </source>
</evidence>
<sequence length="100" mass="11012">MLKVIEDAARTIADNHDVTIRFIDELEDSTMVAFTTDSDERDSVEEGEQLQVIRVHTDNGRAVVHDAVGSGDGQWDIEGESHFLNYHDGLSAAAQKIATN</sequence>
<proteinExistence type="predicted"/>
<evidence type="ECO:0000313" key="1">
    <source>
        <dbReference type="EMBL" id="MFD1587283.1"/>
    </source>
</evidence>
<reference evidence="1 2" key="1">
    <citation type="journal article" date="2019" name="Int. J. Syst. Evol. Microbiol.">
        <title>The Global Catalogue of Microorganisms (GCM) 10K type strain sequencing project: providing services to taxonomists for standard genome sequencing and annotation.</title>
        <authorList>
            <consortium name="The Broad Institute Genomics Platform"/>
            <consortium name="The Broad Institute Genome Sequencing Center for Infectious Disease"/>
            <person name="Wu L."/>
            <person name="Ma J."/>
        </authorList>
    </citation>
    <scope>NUCLEOTIDE SEQUENCE [LARGE SCALE GENOMIC DNA]</scope>
    <source>
        <strain evidence="1 2">CGMCC 1.12125</strain>
    </source>
</reference>
<comment type="caution">
    <text evidence="1">The sequence shown here is derived from an EMBL/GenBank/DDBJ whole genome shotgun (WGS) entry which is preliminary data.</text>
</comment>
<dbReference type="RefSeq" id="WP_247374100.1">
    <property type="nucleotide sequence ID" value="NZ_JALLGV010000001.1"/>
</dbReference>
<accession>A0ABD6CBV4</accession>
<keyword evidence="2" id="KW-1185">Reference proteome</keyword>